<gene>
    <name evidence="1" type="ORF">WG66_16174</name>
</gene>
<name>A0A0W0F4H5_MONRR</name>
<comment type="caution">
    <text evidence="1">The sequence shown here is derived from an EMBL/GenBank/DDBJ whole genome shotgun (WGS) entry which is preliminary data.</text>
</comment>
<dbReference type="EMBL" id="LATX01002343">
    <property type="protein sequence ID" value="KTB31251.1"/>
    <property type="molecule type" value="Genomic_DNA"/>
</dbReference>
<protein>
    <submittedName>
        <fullName evidence="1">Uncharacterized protein</fullName>
    </submittedName>
</protein>
<proteinExistence type="predicted"/>
<organism evidence="1 2">
    <name type="scientific">Moniliophthora roreri</name>
    <name type="common">Frosty pod rot fungus</name>
    <name type="synonym">Monilia roreri</name>
    <dbReference type="NCBI Taxonomy" id="221103"/>
    <lineage>
        <taxon>Eukaryota</taxon>
        <taxon>Fungi</taxon>
        <taxon>Dikarya</taxon>
        <taxon>Basidiomycota</taxon>
        <taxon>Agaricomycotina</taxon>
        <taxon>Agaricomycetes</taxon>
        <taxon>Agaricomycetidae</taxon>
        <taxon>Agaricales</taxon>
        <taxon>Marasmiineae</taxon>
        <taxon>Marasmiaceae</taxon>
        <taxon>Moniliophthora</taxon>
    </lineage>
</organism>
<dbReference type="Proteomes" id="UP000054988">
    <property type="component" value="Unassembled WGS sequence"/>
</dbReference>
<reference evidence="1 2" key="1">
    <citation type="submission" date="2015-12" db="EMBL/GenBank/DDBJ databases">
        <title>Draft genome sequence of Moniliophthora roreri, the causal agent of frosty pod rot of cacao.</title>
        <authorList>
            <person name="Aime M.C."/>
            <person name="Diaz-Valderrama J.R."/>
            <person name="Kijpornyongpan T."/>
            <person name="Phillips-Mora W."/>
        </authorList>
    </citation>
    <scope>NUCLEOTIDE SEQUENCE [LARGE SCALE GENOMIC DNA]</scope>
    <source>
        <strain evidence="1 2">MCA 2952</strain>
    </source>
</reference>
<evidence type="ECO:0000313" key="1">
    <source>
        <dbReference type="EMBL" id="KTB31251.1"/>
    </source>
</evidence>
<accession>A0A0W0F4H5</accession>
<evidence type="ECO:0000313" key="2">
    <source>
        <dbReference type="Proteomes" id="UP000054988"/>
    </source>
</evidence>
<sequence length="97" mass="11761">MWNDSLVLKEMSEDCLTVEFPAPVPKPEFSPPVVQAPAEWEVALTAREEQLLDWKHFWSTYEQIKKWLREQWKAKEWEHVERAVREKAEKEKEEEQH</sequence>
<dbReference type="AlphaFoldDB" id="A0A0W0F4H5"/>